<protein>
    <submittedName>
        <fullName evidence="5">Transcriptional regulator</fullName>
    </submittedName>
</protein>
<feature type="domain" description="HTH arsR-type" evidence="4">
    <location>
        <begin position="7"/>
        <end position="101"/>
    </location>
</feature>
<comment type="caution">
    <text evidence="5">The sequence shown here is derived from an EMBL/GenBank/DDBJ whole genome shotgun (WGS) entry which is preliminary data.</text>
</comment>
<dbReference type="GO" id="GO:0003700">
    <property type="term" value="F:DNA-binding transcription factor activity"/>
    <property type="evidence" value="ECO:0007669"/>
    <property type="project" value="InterPro"/>
</dbReference>
<keyword evidence="2" id="KW-0238">DNA-binding</keyword>
<evidence type="ECO:0000256" key="2">
    <source>
        <dbReference type="ARBA" id="ARBA00023125"/>
    </source>
</evidence>
<evidence type="ECO:0000256" key="1">
    <source>
        <dbReference type="ARBA" id="ARBA00023015"/>
    </source>
</evidence>
<dbReference type="PANTHER" id="PTHR43132">
    <property type="entry name" value="ARSENICAL RESISTANCE OPERON REPRESSOR ARSR-RELATED"/>
    <property type="match status" value="1"/>
</dbReference>
<reference evidence="5 6" key="1">
    <citation type="submission" date="2018-08" db="EMBL/GenBank/DDBJ databases">
        <title>A genome reference for cultivated species of the human gut microbiota.</title>
        <authorList>
            <person name="Zou Y."/>
            <person name="Xue W."/>
            <person name="Luo G."/>
        </authorList>
    </citation>
    <scope>NUCLEOTIDE SEQUENCE [LARGE SCALE GENOMIC DNA]</scope>
    <source>
        <strain evidence="5 6">AF19-21</strain>
    </source>
</reference>
<dbReference type="InterPro" id="IPR036390">
    <property type="entry name" value="WH_DNA-bd_sf"/>
</dbReference>
<proteinExistence type="predicted"/>
<name>A0A3E2WMK2_9FIRM</name>
<sequence>MAKYIELSADAPEKLCTVAKALSSPLRIEIIKLLYTNSYNVREIAEKLSLPASSAGLHVKTLEEAGLINTEQQPGERGSAKVCSRKGDLVTIRLHSLEDKTSKVKTISMPVGAFTDCEIYPTCGIGTEWDMIGNEDKPEMFYSPERADAQILWSSAGYVEYRFSNLVPEGKEIKRIMVSAEICSEAPNYREDWKSDITLWMNGIDCGTWTSPGDFGKRRGRLTPEWIKEGNTQYGLLVSWSIDGDACYVNDTKVGESALAGMEIENKPYITVRFGNKPDAKYVGGFNFFGRKAGDYAQDIVMTIEY</sequence>
<evidence type="ECO:0000256" key="3">
    <source>
        <dbReference type="ARBA" id="ARBA00023163"/>
    </source>
</evidence>
<evidence type="ECO:0000313" key="6">
    <source>
        <dbReference type="Proteomes" id="UP000261111"/>
    </source>
</evidence>
<organism evidence="5 6">
    <name type="scientific">Hungatella hathewayi</name>
    <dbReference type="NCBI Taxonomy" id="154046"/>
    <lineage>
        <taxon>Bacteria</taxon>
        <taxon>Bacillati</taxon>
        <taxon>Bacillota</taxon>
        <taxon>Clostridia</taxon>
        <taxon>Lachnospirales</taxon>
        <taxon>Lachnospiraceae</taxon>
        <taxon>Hungatella</taxon>
    </lineage>
</organism>
<evidence type="ECO:0000259" key="4">
    <source>
        <dbReference type="PROSITE" id="PS50987"/>
    </source>
</evidence>
<dbReference type="GO" id="GO:0003677">
    <property type="term" value="F:DNA binding"/>
    <property type="evidence" value="ECO:0007669"/>
    <property type="project" value="UniProtKB-KW"/>
</dbReference>
<dbReference type="RefSeq" id="WP_025656153.1">
    <property type="nucleotide sequence ID" value="NZ_QVIA01000020.1"/>
</dbReference>
<dbReference type="PROSITE" id="PS50987">
    <property type="entry name" value="HTH_ARSR_2"/>
    <property type="match status" value="1"/>
</dbReference>
<dbReference type="GeneID" id="93335602"/>
<accession>A0A3E2WMK2</accession>
<dbReference type="InterPro" id="IPR036388">
    <property type="entry name" value="WH-like_DNA-bd_sf"/>
</dbReference>
<dbReference type="PANTHER" id="PTHR43132:SF2">
    <property type="entry name" value="ARSENICAL RESISTANCE OPERON REPRESSOR ARSR-RELATED"/>
    <property type="match status" value="1"/>
</dbReference>
<gene>
    <name evidence="5" type="ORF">DWX41_16320</name>
</gene>
<dbReference type="CDD" id="cd00090">
    <property type="entry name" value="HTH_ARSR"/>
    <property type="match status" value="1"/>
</dbReference>
<dbReference type="SMART" id="SM00418">
    <property type="entry name" value="HTH_ARSR"/>
    <property type="match status" value="1"/>
</dbReference>
<dbReference type="AlphaFoldDB" id="A0A3E2WMK2"/>
<dbReference type="InterPro" id="IPR011991">
    <property type="entry name" value="ArsR-like_HTH"/>
</dbReference>
<evidence type="ECO:0000313" key="5">
    <source>
        <dbReference type="EMBL" id="RGC28374.1"/>
    </source>
</evidence>
<dbReference type="Pfam" id="PF01022">
    <property type="entry name" value="HTH_5"/>
    <property type="match status" value="1"/>
</dbReference>
<dbReference type="InterPro" id="IPR001845">
    <property type="entry name" value="HTH_ArsR_DNA-bd_dom"/>
</dbReference>
<dbReference type="SUPFAM" id="SSF46785">
    <property type="entry name" value="Winged helix' DNA-binding domain"/>
    <property type="match status" value="1"/>
</dbReference>
<keyword evidence="3" id="KW-0804">Transcription</keyword>
<dbReference type="Proteomes" id="UP000261111">
    <property type="component" value="Unassembled WGS sequence"/>
</dbReference>
<dbReference type="EMBL" id="QVIA01000020">
    <property type="protein sequence ID" value="RGC28374.1"/>
    <property type="molecule type" value="Genomic_DNA"/>
</dbReference>
<dbReference type="Gene3D" id="1.10.10.10">
    <property type="entry name" value="Winged helix-like DNA-binding domain superfamily/Winged helix DNA-binding domain"/>
    <property type="match status" value="1"/>
</dbReference>
<keyword evidence="1" id="KW-0805">Transcription regulation</keyword>
<dbReference type="InterPro" id="IPR051011">
    <property type="entry name" value="Metal_resp_trans_reg"/>
</dbReference>